<dbReference type="PANTHER" id="PTHR31025:SF9">
    <property type="entry name" value="SI:DKEY-286J15.1"/>
    <property type="match status" value="1"/>
</dbReference>
<reference evidence="2" key="2">
    <citation type="submission" date="2017-05" db="UniProtKB">
        <authorList>
            <consortium name="EnsemblMetazoa"/>
        </authorList>
    </citation>
    <scope>IDENTIFICATION</scope>
</reference>
<feature type="region of interest" description="Disordered" evidence="1">
    <location>
        <begin position="86"/>
        <end position="122"/>
    </location>
</feature>
<reference evidence="3" key="1">
    <citation type="journal article" date="2010" name="Nature">
        <title>The Amphimedon queenslandica genome and the evolution of animal complexity.</title>
        <authorList>
            <person name="Srivastava M."/>
            <person name="Simakov O."/>
            <person name="Chapman J."/>
            <person name="Fahey B."/>
            <person name="Gauthier M.E."/>
            <person name="Mitros T."/>
            <person name="Richards G.S."/>
            <person name="Conaco C."/>
            <person name="Dacre M."/>
            <person name="Hellsten U."/>
            <person name="Larroux C."/>
            <person name="Putnam N.H."/>
            <person name="Stanke M."/>
            <person name="Adamska M."/>
            <person name="Darling A."/>
            <person name="Degnan S.M."/>
            <person name="Oakley T.H."/>
            <person name="Plachetzki D.C."/>
            <person name="Zhai Y."/>
            <person name="Adamski M."/>
            <person name="Calcino A."/>
            <person name="Cummins S.F."/>
            <person name="Goodstein D.M."/>
            <person name="Harris C."/>
            <person name="Jackson D.J."/>
            <person name="Leys S.P."/>
            <person name="Shu S."/>
            <person name="Woodcroft B.J."/>
            <person name="Vervoort M."/>
            <person name="Kosik K.S."/>
            <person name="Manning G."/>
            <person name="Degnan B.M."/>
            <person name="Rokhsar D.S."/>
        </authorList>
    </citation>
    <scope>NUCLEOTIDE SEQUENCE [LARGE SCALE GENOMIC DNA]</scope>
</reference>
<name>A0A1X7UVW7_AMPQE</name>
<evidence type="ECO:0000313" key="3">
    <source>
        <dbReference type="Proteomes" id="UP000007879"/>
    </source>
</evidence>
<protein>
    <submittedName>
        <fullName evidence="2">Uncharacterized protein</fullName>
    </submittedName>
</protein>
<dbReference type="AlphaFoldDB" id="A0A1X7UVW7"/>
<proteinExistence type="predicted"/>
<sequence>MAKVVLVSYLDRNKVLRIPHNKPSHRTDLEFLEDSFRSSFSFQKNVKLCVTFQRYDNDWGEYVDMEPFELVENRKKLKAVVSPLLEDPSTNSSLSVVSPLTPSSDQASSSRDTDSTSNSTHVSLQGDLTIDCSVENGKQTPLSSCKHKSSRSKSILDDFEDNEEISRGIKKKCRKLVLGDSDDSSIEEIEKSEENNDSMPVVKVEPSVAKFKVQKDKDVLLPDPFPLPKRVTPRVDAAVSSGEVDRLARNSLLSSVAHSIYQIKAYPSEADFINVSKEIMKNYPTFFLSQGALIELLKERMMQIRRPPILRTPKEKGSTSSKALKGGRSPGSIDSLKAPPVPLGEDEHSFERHNRVLKSQYSKSHPNQQIVTELMRITFAMRRADILNCPCDVKTIFEKYPFLQTEHLINDFTLLVGSSIHLEKDITIEDYFASSFSSFIPKIFSLAAIESKGRKLFNSVYHDLCQKDTSVESKLLIALYFLVYLLPDAQAKVNPSLLLLFSEGALDVEKVAADSRNKHPFIIILGSMNKPEQFFLIVDKVVVREVEATSILINLLSAYYVYNVCYPQGLINFFTFLEIMLLKIKPKKVAPCVSLIVGHFDAK</sequence>
<feature type="compositionally biased region" description="Low complexity" evidence="1">
    <location>
        <begin position="89"/>
        <end position="120"/>
    </location>
</feature>
<dbReference type="OrthoDB" id="6367956at2759"/>
<feature type="region of interest" description="Disordered" evidence="1">
    <location>
        <begin position="309"/>
        <end position="346"/>
    </location>
</feature>
<dbReference type="InParanoid" id="A0A1X7UVW7"/>
<dbReference type="EnsemblMetazoa" id="XM_019996569.1">
    <property type="protein sequence ID" value="XP_019852128.1"/>
    <property type="gene ID" value="LOC109582014"/>
</dbReference>
<dbReference type="EnsemblMetazoa" id="Aqu2.1.31669_001">
    <property type="protein sequence ID" value="Aqu2.1.31669_001"/>
    <property type="gene ID" value="Aqu2.1.31669"/>
</dbReference>
<dbReference type="PANTHER" id="PTHR31025">
    <property type="entry name" value="SI:CH211-196P9.1-RELATED"/>
    <property type="match status" value="1"/>
</dbReference>
<evidence type="ECO:0000313" key="2">
    <source>
        <dbReference type="EnsemblMetazoa" id="Aqu2.1.31669_001"/>
    </source>
</evidence>
<dbReference type="KEGG" id="aqu:109582014"/>
<keyword evidence="3" id="KW-1185">Reference proteome</keyword>
<evidence type="ECO:0000256" key="1">
    <source>
        <dbReference type="SAM" id="MobiDB-lite"/>
    </source>
</evidence>
<dbReference type="Proteomes" id="UP000007879">
    <property type="component" value="Unassembled WGS sequence"/>
</dbReference>
<accession>A0A1X7UVW7</accession>
<organism evidence="2">
    <name type="scientific">Amphimedon queenslandica</name>
    <name type="common">Sponge</name>
    <dbReference type="NCBI Taxonomy" id="400682"/>
    <lineage>
        <taxon>Eukaryota</taxon>
        <taxon>Metazoa</taxon>
        <taxon>Porifera</taxon>
        <taxon>Demospongiae</taxon>
        <taxon>Heteroscleromorpha</taxon>
        <taxon>Haplosclerida</taxon>
        <taxon>Niphatidae</taxon>
        <taxon>Amphimedon</taxon>
    </lineage>
</organism>
<gene>
    <name evidence="2" type="primary">109582014</name>
</gene>